<dbReference type="InterPro" id="IPR035309">
    <property type="entry name" value="PSME4"/>
</dbReference>
<feature type="non-terminal residue" evidence="2">
    <location>
        <position position="1"/>
    </location>
</feature>
<gene>
    <name evidence="2" type="ORF">M9458_024948</name>
</gene>
<dbReference type="AlphaFoldDB" id="A0ABD0Q3W6"/>
<evidence type="ECO:0000313" key="3">
    <source>
        <dbReference type="Proteomes" id="UP001529510"/>
    </source>
</evidence>
<comment type="caution">
    <text evidence="2">The sequence shown here is derived from an EMBL/GenBank/DDBJ whole genome shotgun (WGS) entry which is preliminary data.</text>
</comment>
<evidence type="ECO:0000259" key="1">
    <source>
        <dbReference type="Pfam" id="PF23096"/>
    </source>
</evidence>
<feature type="non-terminal residue" evidence="2">
    <location>
        <position position="51"/>
    </location>
</feature>
<dbReference type="Pfam" id="PF23096">
    <property type="entry name" value="HEAT_PSME4"/>
    <property type="match status" value="1"/>
</dbReference>
<accession>A0ABD0Q3W6</accession>
<keyword evidence="3" id="KW-1185">Reference proteome</keyword>
<protein>
    <recommendedName>
        <fullName evidence="1">Proteasome activator complex subunit 4-like HEAT repeat-like domain-containing protein</fullName>
    </recommendedName>
</protein>
<proteinExistence type="predicted"/>
<sequence length="51" mass="5801">GLFRNYSDAFLPVLKPHMERLANDSHESTQRCVAEIIAGLVRGSKHWSFSK</sequence>
<dbReference type="Proteomes" id="UP001529510">
    <property type="component" value="Unassembled WGS sequence"/>
</dbReference>
<dbReference type="PANTHER" id="PTHR32170:SF3">
    <property type="entry name" value="PROTEASOME ACTIVATOR COMPLEX SUBUNIT 4"/>
    <property type="match status" value="1"/>
</dbReference>
<dbReference type="EMBL" id="JAMKFB020000012">
    <property type="protein sequence ID" value="KAL0179506.1"/>
    <property type="molecule type" value="Genomic_DNA"/>
</dbReference>
<name>A0ABD0Q3W6_CIRMR</name>
<reference evidence="2 3" key="1">
    <citation type="submission" date="2024-05" db="EMBL/GenBank/DDBJ databases">
        <title>Genome sequencing and assembly of Indian major carp, Cirrhinus mrigala (Hamilton, 1822).</title>
        <authorList>
            <person name="Mohindra V."/>
            <person name="Chowdhury L.M."/>
            <person name="Lal K."/>
            <person name="Jena J.K."/>
        </authorList>
    </citation>
    <scope>NUCLEOTIDE SEQUENCE [LARGE SCALE GENOMIC DNA]</scope>
    <source>
        <strain evidence="2">CM1030</strain>
        <tissue evidence="2">Blood</tissue>
    </source>
</reference>
<feature type="domain" description="Proteasome activator complex subunit 4-like HEAT repeat-like" evidence="1">
    <location>
        <begin position="2"/>
        <end position="51"/>
    </location>
</feature>
<dbReference type="InterPro" id="IPR055455">
    <property type="entry name" value="HEAT_PSME4"/>
</dbReference>
<organism evidence="2 3">
    <name type="scientific">Cirrhinus mrigala</name>
    <name type="common">Mrigala</name>
    <dbReference type="NCBI Taxonomy" id="683832"/>
    <lineage>
        <taxon>Eukaryota</taxon>
        <taxon>Metazoa</taxon>
        <taxon>Chordata</taxon>
        <taxon>Craniata</taxon>
        <taxon>Vertebrata</taxon>
        <taxon>Euteleostomi</taxon>
        <taxon>Actinopterygii</taxon>
        <taxon>Neopterygii</taxon>
        <taxon>Teleostei</taxon>
        <taxon>Ostariophysi</taxon>
        <taxon>Cypriniformes</taxon>
        <taxon>Cyprinidae</taxon>
        <taxon>Labeoninae</taxon>
        <taxon>Labeonini</taxon>
        <taxon>Cirrhinus</taxon>
    </lineage>
</organism>
<evidence type="ECO:0000313" key="2">
    <source>
        <dbReference type="EMBL" id="KAL0179506.1"/>
    </source>
</evidence>
<dbReference type="PANTHER" id="PTHR32170">
    <property type="entry name" value="PROTEASOME ACTIVATOR COMPLEX SUBUNIT 4"/>
    <property type="match status" value="1"/>
</dbReference>